<organism evidence="8 9">
    <name type="scientific">Ferrimonas pelagia</name>
    <dbReference type="NCBI Taxonomy" id="1177826"/>
    <lineage>
        <taxon>Bacteria</taxon>
        <taxon>Pseudomonadati</taxon>
        <taxon>Pseudomonadota</taxon>
        <taxon>Gammaproteobacteria</taxon>
        <taxon>Alteromonadales</taxon>
        <taxon>Ferrimonadaceae</taxon>
        <taxon>Ferrimonas</taxon>
    </lineage>
</organism>
<feature type="transmembrane region" description="Helical" evidence="7">
    <location>
        <begin position="112"/>
        <end position="131"/>
    </location>
</feature>
<comment type="subcellular location">
    <subcellularLocation>
        <location evidence="1">Cell membrane</location>
        <topology evidence="1">Multi-pass membrane protein</topology>
    </subcellularLocation>
</comment>
<evidence type="ECO:0000256" key="5">
    <source>
        <dbReference type="ARBA" id="ARBA00022989"/>
    </source>
</evidence>
<reference evidence="9" key="1">
    <citation type="journal article" date="2019" name="Int. J. Syst. Evol. Microbiol.">
        <title>The Global Catalogue of Microorganisms (GCM) 10K type strain sequencing project: providing services to taxonomists for standard genome sequencing and annotation.</title>
        <authorList>
            <consortium name="The Broad Institute Genomics Platform"/>
            <consortium name="The Broad Institute Genome Sequencing Center for Infectious Disease"/>
            <person name="Wu L."/>
            <person name="Ma J."/>
        </authorList>
    </citation>
    <scope>NUCLEOTIDE SEQUENCE [LARGE SCALE GENOMIC DNA]</scope>
    <source>
        <strain evidence="9">JCM 18401</strain>
    </source>
</reference>
<feature type="transmembrane region" description="Helical" evidence="7">
    <location>
        <begin position="77"/>
        <end position="100"/>
    </location>
</feature>
<dbReference type="InterPro" id="IPR007140">
    <property type="entry name" value="DUF350"/>
</dbReference>
<feature type="transmembrane region" description="Helical" evidence="7">
    <location>
        <begin position="12"/>
        <end position="32"/>
    </location>
</feature>
<protein>
    <submittedName>
        <fullName evidence="8">DUF350 domain-containing protein</fullName>
    </submittedName>
</protein>
<name>A0ABP9EW24_9GAMM</name>
<evidence type="ECO:0000256" key="6">
    <source>
        <dbReference type="ARBA" id="ARBA00023136"/>
    </source>
</evidence>
<dbReference type="Pfam" id="PF03994">
    <property type="entry name" value="DUF350"/>
    <property type="match status" value="1"/>
</dbReference>
<feature type="transmembrane region" description="Helical" evidence="7">
    <location>
        <begin position="44"/>
        <end position="65"/>
    </location>
</feature>
<proteinExistence type="inferred from homology"/>
<evidence type="ECO:0000313" key="8">
    <source>
        <dbReference type="EMBL" id="GAA4886885.1"/>
    </source>
</evidence>
<keyword evidence="5 7" id="KW-1133">Transmembrane helix</keyword>
<keyword evidence="9" id="KW-1185">Reference proteome</keyword>
<keyword evidence="4 7" id="KW-0812">Transmembrane</keyword>
<evidence type="ECO:0000256" key="7">
    <source>
        <dbReference type="SAM" id="Phobius"/>
    </source>
</evidence>
<dbReference type="RefSeq" id="WP_345335279.1">
    <property type="nucleotide sequence ID" value="NZ_BAABJZ010000068.1"/>
</dbReference>
<dbReference type="EMBL" id="BAABJZ010000068">
    <property type="protein sequence ID" value="GAA4886885.1"/>
    <property type="molecule type" value="Genomic_DNA"/>
</dbReference>
<dbReference type="Proteomes" id="UP001499988">
    <property type="component" value="Unassembled WGS sequence"/>
</dbReference>
<keyword evidence="3" id="KW-1003">Cell membrane</keyword>
<comment type="caution">
    <text evidence="8">The sequence shown here is derived from an EMBL/GenBank/DDBJ whole genome shotgun (WGS) entry which is preliminary data.</text>
</comment>
<keyword evidence="6 7" id="KW-0472">Membrane</keyword>
<evidence type="ECO:0000256" key="2">
    <source>
        <dbReference type="ARBA" id="ARBA00005779"/>
    </source>
</evidence>
<evidence type="ECO:0000256" key="3">
    <source>
        <dbReference type="ARBA" id="ARBA00022475"/>
    </source>
</evidence>
<evidence type="ECO:0000256" key="4">
    <source>
        <dbReference type="ARBA" id="ARBA00022692"/>
    </source>
</evidence>
<evidence type="ECO:0000256" key="1">
    <source>
        <dbReference type="ARBA" id="ARBA00004651"/>
    </source>
</evidence>
<evidence type="ECO:0000313" key="9">
    <source>
        <dbReference type="Proteomes" id="UP001499988"/>
    </source>
</evidence>
<comment type="similarity">
    <text evidence="2">Belongs to the UPF0719 family.</text>
</comment>
<dbReference type="PANTHER" id="PTHR40043:SF1">
    <property type="entry name" value="UPF0719 INNER MEMBRANE PROTEIN YJFL"/>
    <property type="match status" value="1"/>
</dbReference>
<dbReference type="PANTHER" id="PTHR40043">
    <property type="entry name" value="UPF0719 INNER MEMBRANE PROTEIN YJFL"/>
    <property type="match status" value="1"/>
</dbReference>
<gene>
    <name evidence="8" type="ORF">GCM10023333_20400</name>
</gene>
<sequence length="135" mass="14308">MTGSLEGLLPFMTYFGTGLAAMVLFKVLYALLTPFDEWQLVKKDFNTSAAISIGGALLGFTLALASAAKNSVAYSDFLIWAGIAMAAQLITFTAVRFILLPSIVEKIENDKIAGAVVLASINISVGMLNAACMSY</sequence>
<accession>A0ABP9EW24</accession>